<reference evidence="2" key="2">
    <citation type="submission" date="2015-01" db="EMBL/GenBank/DDBJ databases">
        <title>Evolutionary Origins and Diversification of the Mycorrhizal Mutualists.</title>
        <authorList>
            <consortium name="DOE Joint Genome Institute"/>
            <consortium name="Mycorrhizal Genomics Consortium"/>
            <person name="Kohler A."/>
            <person name="Kuo A."/>
            <person name="Nagy L.G."/>
            <person name="Floudas D."/>
            <person name="Copeland A."/>
            <person name="Barry K.W."/>
            <person name="Cichocki N."/>
            <person name="Veneault-Fourrey C."/>
            <person name="LaButti K."/>
            <person name="Lindquist E.A."/>
            <person name="Lipzen A."/>
            <person name="Lundell T."/>
            <person name="Morin E."/>
            <person name="Murat C."/>
            <person name="Riley R."/>
            <person name="Ohm R."/>
            <person name="Sun H."/>
            <person name="Tunlid A."/>
            <person name="Henrissat B."/>
            <person name="Grigoriev I.V."/>
            <person name="Hibbett D.S."/>
            <person name="Martin F."/>
        </authorList>
    </citation>
    <scope>NUCLEOTIDE SEQUENCE [LARGE SCALE GENOMIC DNA]</scope>
    <source>
        <strain evidence="2">Marx 270</strain>
    </source>
</reference>
<proteinExistence type="predicted"/>
<protein>
    <submittedName>
        <fullName evidence="1">Uncharacterized protein</fullName>
    </submittedName>
</protein>
<evidence type="ECO:0000313" key="1">
    <source>
        <dbReference type="EMBL" id="KIO14446.1"/>
    </source>
</evidence>
<accession>A0A0C3PY34</accession>
<dbReference type="InParanoid" id="A0A0C3PY34"/>
<dbReference type="EMBL" id="KN831944">
    <property type="protein sequence ID" value="KIO14446.1"/>
    <property type="molecule type" value="Genomic_DNA"/>
</dbReference>
<gene>
    <name evidence="1" type="ORF">M404DRAFT_173050</name>
</gene>
<keyword evidence="2" id="KW-1185">Reference proteome</keyword>
<sequence length="96" mass="11145">MHDQGGMRYDQFWSSAPVHAQFMIDLSSTINGLRICHEFRMQVVVIFPLADLHCGEHSGKYVTRRQRLQTTSCCEIRRFVGNYNMRQDLGRSGTFC</sequence>
<dbReference type="AlphaFoldDB" id="A0A0C3PY34"/>
<reference evidence="1 2" key="1">
    <citation type="submission" date="2014-04" db="EMBL/GenBank/DDBJ databases">
        <authorList>
            <consortium name="DOE Joint Genome Institute"/>
            <person name="Kuo A."/>
            <person name="Kohler A."/>
            <person name="Costa M.D."/>
            <person name="Nagy L.G."/>
            <person name="Floudas D."/>
            <person name="Copeland A."/>
            <person name="Barry K.W."/>
            <person name="Cichocki N."/>
            <person name="Veneault-Fourrey C."/>
            <person name="LaButti K."/>
            <person name="Lindquist E.A."/>
            <person name="Lipzen A."/>
            <person name="Lundell T."/>
            <person name="Morin E."/>
            <person name="Murat C."/>
            <person name="Sun H."/>
            <person name="Tunlid A."/>
            <person name="Henrissat B."/>
            <person name="Grigoriev I.V."/>
            <person name="Hibbett D.S."/>
            <person name="Martin F."/>
            <person name="Nordberg H.P."/>
            <person name="Cantor M.N."/>
            <person name="Hua S.X."/>
        </authorList>
    </citation>
    <scope>NUCLEOTIDE SEQUENCE [LARGE SCALE GENOMIC DNA]</scope>
    <source>
        <strain evidence="1 2">Marx 270</strain>
    </source>
</reference>
<name>A0A0C3PY34_PISTI</name>
<dbReference type="Proteomes" id="UP000054217">
    <property type="component" value="Unassembled WGS sequence"/>
</dbReference>
<dbReference type="HOGENOM" id="CLU_2360563_0_0_1"/>
<evidence type="ECO:0000313" key="2">
    <source>
        <dbReference type="Proteomes" id="UP000054217"/>
    </source>
</evidence>
<organism evidence="1 2">
    <name type="scientific">Pisolithus tinctorius Marx 270</name>
    <dbReference type="NCBI Taxonomy" id="870435"/>
    <lineage>
        <taxon>Eukaryota</taxon>
        <taxon>Fungi</taxon>
        <taxon>Dikarya</taxon>
        <taxon>Basidiomycota</taxon>
        <taxon>Agaricomycotina</taxon>
        <taxon>Agaricomycetes</taxon>
        <taxon>Agaricomycetidae</taxon>
        <taxon>Boletales</taxon>
        <taxon>Sclerodermatineae</taxon>
        <taxon>Pisolithaceae</taxon>
        <taxon>Pisolithus</taxon>
    </lineage>
</organism>